<dbReference type="InterPro" id="IPR013538">
    <property type="entry name" value="ASHA1/2-like_C"/>
</dbReference>
<evidence type="ECO:0000313" key="4">
    <source>
        <dbReference type="Proteomes" id="UP001595912"/>
    </source>
</evidence>
<proteinExistence type="inferred from homology"/>
<organism evidence="3 4">
    <name type="scientific">Dactylosporangium cerinum</name>
    <dbReference type="NCBI Taxonomy" id="1434730"/>
    <lineage>
        <taxon>Bacteria</taxon>
        <taxon>Bacillati</taxon>
        <taxon>Actinomycetota</taxon>
        <taxon>Actinomycetes</taxon>
        <taxon>Micromonosporales</taxon>
        <taxon>Micromonosporaceae</taxon>
        <taxon>Dactylosporangium</taxon>
    </lineage>
</organism>
<dbReference type="SUPFAM" id="SSF55961">
    <property type="entry name" value="Bet v1-like"/>
    <property type="match status" value="2"/>
</dbReference>
<keyword evidence="4" id="KW-1185">Reference proteome</keyword>
<dbReference type="EMBL" id="JBHSIU010000011">
    <property type="protein sequence ID" value="MFC4998088.1"/>
    <property type="molecule type" value="Genomic_DNA"/>
</dbReference>
<dbReference type="InterPro" id="IPR023393">
    <property type="entry name" value="START-like_dom_sf"/>
</dbReference>
<comment type="caution">
    <text evidence="3">The sequence shown here is derived from an EMBL/GenBank/DDBJ whole genome shotgun (WGS) entry which is preliminary data.</text>
</comment>
<name>A0ABV9VRM3_9ACTN</name>
<sequence length="294" mass="33087">MATLQKRIRIDAPRSAVHHALTDPTALRVWLAEHAEVDLPDRFQFWGRRTPDGDVPHQRLLHVDDSTLRFDWDLDGVTTNVDLALATETGERESTLVTLTQTEVPGWPEMLTTPGSRSLMHTYWALALANLADHVEGRQPVAHCDFTSKELRTEVLIDADRQAVYESLTEPEHFARWSGVKVDVELYPGGRWAMGGFEAGGYPAHITAIEPGHSMSIDWGEMVQTWELADSGGRTRLTFVHSGFDETQPAPYDGWLGLLGGLAELRRYHESKNWSPRWVEVKVDGLPDELMTIN</sequence>
<dbReference type="RefSeq" id="WP_380114344.1">
    <property type="nucleotide sequence ID" value="NZ_JBHSIU010000011.1"/>
</dbReference>
<dbReference type="Proteomes" id="UP001595912">
    <property type="component" value="Unassembled WGS sequence"/>
</dbReference>
<feature type="domain" description="Activator of Hsp90 ATPase homologue 1/2-like C-terminal" evidence="2">
    <location>
        <begin position="158"/>
        <end position="264"/>
    </location>
</feature>
<evidence type="ECO:0000256" key="1">
    <source>
        <dbReference type="ARBA" id="ARBA00006817"/>
    </source>
</evidence>
<dbReference type="Pfam" id="PF08327">
    <property type="entry name" value="AHSA1"/>
    <property type="match status" value="2"/>
</dbReference>
<reference evidence="4" key="1">
    <citation type="journal article" date="2019" name="Int. J. Syst. Evol. Microbiol.">
        <title>The Global Catalogue of Microorganisms (GCM) 10K type strain sequencing project: providing services to taxonomists for standard genome sequencing and annotation.</title>
        <authorList>
            <consortium name="The Broad Institute Genomics Platform"/>
            <consortium name="The Broad Institute Genome Sequencing Center for Infectious Disease"/>
            <person name="Wu L."/>
            <person name="Ma J."/>
        </authorList>
    </citation>
    <scope>NUCLEOTIDE SEQUENCE [LARGE SCALE GENOMIC DNA]</scope>
    <source>
        <strain evidence="4">CGMCC 4.7152</strain>
    </source>
</reference>
<comment type="similarity">
    <text evidence="1">Belongs to the AHA1 family.</text>
</comment>
<dbReference type="CDD" id="cd07814">
    <property type="entry name" value="SRPBCC_CalC_Aha1-like"/>
    <property type="match status" value="2"/>
</dbReference>
<dbReference type="Gene3D" id="3.30.530.20">
    <property type="match status" value="2"/>
</dbReference>
<gene>
    <name evidence="3" type="ORF">ACFPIJ_09620</name>
</gene>
<evidence type="ECO:0000313" key="3">
    <source>
        <dbReference type="EMBL" id="MFC4998088.1"/>
    </source>
</evidence>
<protein>
    <submittedName>
        <fullName evidence="3">SRPBCC domain-containing protein</fullName>
    </submittedName>
</protein>
<evidence type="ECO:0000259" key="2">
    <source>
        <dbReference type="Pfam" id="PF08327"/>
    </source>
</evidence>
<feature type="domain" description="Activator of Hsp90 ATPase homologue 1/2-like C-terminal" evidence="2">
    <location>
        <begin position="11"/>
        <end position="136"/>
    </location>
</feature>
<accession>A0ABV9VRM3</accession>